<dbReference type="Gene3D" id="2.160.10.10">
    <property type="entry name" value="Hexapeptide repeat proteins"/>
    <property type="match status" value="1"/>
</dbReference>
<dbReference type="AlphaFoldDB" id="A0A0P1LSQ3"/>
<accession>A0A0P1LE60</accession>
<dbReference type="PANTHER" id="PTHR42883">
    <property type="entry name" value="GLUCOSE-1-PHOSPHATE THYMIDYLTRANSFERASE"/>
    <property type="match status" value="1"/>
</dbReference>
<dbReference type="NCBIfam" id="TIGR01208">
    <property type="entry name" value="rmlA_long"/>
    <property type="match status" value="1"/>
</dbReference>
<accession>A0A0P1LWZ9</accession>
<dbReference type="CDD" id="cd04189">
    <property type="entry name" value="G1P_TT_long"/>
    <property type="match status" value="1"/>
</dbReference>
<protein>
    <submittedName>
        <fullName evidence="3">Glucose-1-phosphate thymidylyltransferase</fullName>
    </submittedName>
</protein>
<evidence type="ECO:0000313" key="5">
    <source>
        <dbReference type="Proteomes" id="UP000182200"/>
    </source>
</evidence>
<dbReference type="EMBL" id="CZVI01000011">
    <property type="protein sequence ID" value="CUS86814.1"/>
    <property type="molecule type" value="Genomic_DNA"/>
</dbReference>
<sequence>MKALIASGGRGTRLRPLTHTQNKHLIPIANKPMLHYAIETIAKAGIKEIGIVHNADSDEVPKAIGDGSRWGVKITYIPQEAPLGLAHVVKIAEDFIGSDKFVFYLGDNMFVGGIKKFVEEFEKNNYNCFLTLAKVKDPERFGVPEIIDGKIVRIEEKPKVPKSNYAVAGIYFYDSSIFEAVKNIKPSWRGELEISDAHTYLIEKGYKVGFAEITGWWKDTGKPEDLLEANRLVLDSLEPRIEEGVEVDQHTKIEGKVILEKGAKIKNSIIRGPAIIGKNCVIEGSYIGPYTSIDENTFVLNSEIEYSIVMKNCKILNVGIRIESSLLGSDVEIVEATGKPRVHKFMLGDQSRVEIAW</sequence>
<feature type="domain" description="Nucleotidyl transferase" evidence="1">
    <location>
        <begin position="2"/>
        <end position="234"/>
    </location>
</feature>
<dbReference type="InterPro" id="IPR029044">
    <property type="entry name" value="Nucleotide-diphossugar_trans"/>
</dbReference>
<evidence type="ECO:0000313" key="3">
    <source>
        <dbReference type="EMBL" id="CUU08381.1"/>
    </source>
</evidence>
<accession>A0A0P1LMW4</accession>
<name>A0A0P1LSQ3_9BACT</name>
<proteinExistence type="predicted"/>
<dbReference type="SUPFAM" id="SSF53448">
    <property type="entry name" value="Nucleotide-diphospho-sugar transferases"/>
    <property type="match status" value="1"/>
</dbReference>
<dbReference type="Proteomes" id="UP000182200">
    <property type="component" value="Unassembled WGS sequence"/>
</dbReference>
<dbReference type="EMBL" id="FAOP01000009">
    <property type="protein sequence ID" value="CUU08381.1"/>
    <property type="molecule type" value="Genomic_DNA"/>
</dbReference>
<dbReference type="PANTHER" id="PTHR42883:SF2">
    <property type="entry name" value="THYMIDYLYLTRANSFERASE"/>
    <property type="match status" value="1"/>
</dbReference>
<accession>A0A0S4NEA1</accession>
<reference evidence="2 5" key="2">
    <citation type="submission" date="2015-11" db="EMBL/GenBank/DDBJ databases">
        <authorList>
            <person name="Varghese N."/>
        </authorList>
    </citation>
    <scope>NUCLEOTIDE SEQUENCE [LARGE SCALE GENOMIC DNA]</scope>
    <source>
        <strain evidence="2 5">JGI-8</strain>
    </source>
</reference>
<evidence type="ECO:0000313" key="2">
    <source>
        <dbReference type="EMBL" id="CUS86814.1"/>
    </source>
</evidence>
<dbReference type="Pfam" id="PF00483">
    <property type="entry name" value="NTP_transferase"/>
    <property type="match status" value="1"/>
</dbReference>
<dbReference type="STRING" id="1633631.GCA_001442925_02067"/>
<accession>A0A0P1P5B6</accession>
<dbReference type="OrthoDB" id="9803871at2"/>
<accession>A0A0P1LSQ3</accession>
<keyword evidence="5" id="KW-1185">Reference proteome</keyword>
<accession>A0A0P1M749</accession>
<dbReference type="Gene3D" id="3.90.550.10">
    <property type="entry name" value="Spore Coat Polysaccharide Biosynthesis Protein SpsA, Chain A"/>
    <property type="match status" value="1"/>
</dbReference>
<organism evidence="3 4">
    <name type="scientific">Candidatus Kryptonium thompsonii</name>
    <dbReference type="NCBI Taxonomy" id="1633631"/>
    <lineage>
        <taxon>Bacteria</taxon>
        <taxon>Pseudomonadati</taxon>
        <taxon>Candidatus Kryptoniota</taxon>
        <taxon>Candidatus Kryptonium</taxon>
    </lineage>
</organism>
<evidence type="ECO:0000259" key="1">
    <source>
        <dbReference type="Pfam" id="PF00483"/>
    </source>
</evidence>
<dbReference type="GO" id="GO:0016740">
    <property type="term" value="F:transferase activity"/>
    <property type="evidence" value="ECO:0007669"/>
    <property type="project" value="UniProtKB-KW"/>
</dbReference>
<dbReference type="RefSeq" id="WP_075426399.1">
    <property type="nucleotide sequence ID" value="NZ_CZVI01000011.1"/>
</dbReference>
<accession>A0A0P1P8U6</accession>
<gene>
    <name evidence="3" type="ORF">JGI4_02074</name>
    <name evidence="2" type="ORF">JGI8_01041</name>
</gene>
<dbReference type="InterPro" id="IPR005835">
    <property type="entry name" value="NTP_transferase_dom"/>
</dbReference>
<dbReference type="Proteomes" id="UP000182011">
    <property type="component" value="Unassembled WGS sequence"/>
</dbReference>
<accession>A0A0P1L5Y9</accession>
<dbReference type="InterPro" id="IPR005908">
    <property type="entry name" value="G1P_thy_trans_l"/>
</dbReference>
<reference evidence="3 4" key="1">
    <citation type="submission" date="2015-11" db="EMBL/GenBank/DDBJ databases">
        <authorList>
            <person name="Zhang Y."/>
            <person name="Guo Z."/>
        </authorList>
    </citation>
    <scope>NUCLEOTIDE SEQUENCE [LARGE SCALE GENOMIC DNA]</scope>
    <source>
        <strain evidence="3">JGI-4</strain>
    </source>
</reference>
<keyword evidence="3" id="KW-0808">Transferase</keyword>
<evidence type="ECO:0000313" key="4">
    <source>
        <dbReference type="Proteomes" id="UP000182011"/>
    </source>
</evidence>